<protein>
    <submittedName>
        <fullName evidence="2">Uncharacterized protein</fullName>
    </submittedName>
</protein>
<feature type="region of interest" description="Disordered" evidence="1">
    <location>
        <begin position="31"/>
        <end position="59"/>
    </location>
</feature>
<evidence type="ECO:0000313" key="2">
    <source>
        <dbReference type="EMBL" id="QPK83302.1"/>
    </source>
</evidence>
<evidence type="ECO:0000256" key="1">
    <source>
        <dbReference type="SAM" id="MobiDB-lite"/>
    </source>
</evidence>
<reference evidence="2 3" key="1">
    <citation type="submission" date="2020-11" db="EMBL/GenBank/DDBJ databases">
        <title>Corynebacterium sp. MC1420.</title>
        <authorList>
            <person name="Zhou J."/>
        </authorList>
    </citation>
    <scope>NUCLEOTIDE SEQUENCE [LARGE SCALE GENOMIC DNA]</scope>
    <source>
        <strain evidence="2 3">MC1420</strain>
    </source>
</reference>
<evidence type="ECO:0000313" key="3">
    <source>
        <dbReference type="Proteomes" id="UP000594586"/>
    </source>
</evidence>
<organism evidence="2 3">
    <name type="scientific">Corynebacterium qintianiae</name>
    <dbReference type="NCBI Taxonomy" id="2709392"/>
    <lineage>
        <taxon>Bacteria</taxon>
        <taxon>Bacillati</taxon>
        <taxon>Actinomycetota</taxon>
        <taxon>Actinomycetes</taxon>
        <taxon>Mycobacteriales</taxon>
        <taxon>Corynebacteriaceae</taxon>
        <taxon>Corynebacterium</taxon>
    </lineage>
</organism>
<sequence>MSDFLIHLVDLLADKLSSAISFDDIIAGLSSKDGSSASEAGSSASEAATATATPAATAK</sequence>
<feature type="compositionally biased region" description="Low complexity" evidence="1">
    <location>
        <begin position="34"/>
        <end position="59"/>
    </location>
</feature>
<gene>
    <name evidence="2" type="ORF">G7Y29_00235</name>
</gene>
<accession>A0A7T0KMN0</accession>
<name>A0A7T0KMN0_9CORY</name>
<dbReference type="KEGG" id="cqn:G7Y29_00235"/>
<proteinExistence type="predicted"/>
<keyword evidence="3" id="KW-1185">Reference proteome</keyword>
<dbReference type="AlphaFoldDB" id="A0A7T0KMN0"/>
<dbReference type="EMBL" id="CP064955">
    <property type="protein sequence ID" value="QPK83302.1"/>
    <property type="molecule type" value="Genomic_DNA"/>
</dbReference>
<dbReference type="Proteomes" id="UP000594586">
    <property type="component" value="Chromosome"/>
</dbReference>
<dbReference type="RefSeq" id="WP_165003064.1">
    <property type="nucleotide sequence ID" value="NZ_CP064955.1"/>
</dbReference>